<keyword evidence="1" id="KW-0378">Hydrolase</keyword>
<comment type="caution">
    <text evidence="1">The sequence shown here is derived from an EMBL/GenBank/DDBJ whole genome shotgun (WGS) entry which is preliminary data.</text>
</comment>
<organism evidence="1 2">
    <name type="scientific">Gossypium australe</name>
    <dbReference type="NCBI Taxonomy" id="47621"/>
    <lineage>
        <taxon>Eukaryota</taxon>
        <taxon>Viridiplantae</taxon>
        <taxon>Streptophyta</taxon>
        <taxon>Embryophyta</taxon>
        <taxon>Tracheophyta</taxon>
        <taxon>Spermatophyta</taxon>
        <taxon>Magnoliopsida</taxon>
        <taxon>eudicotyledons</taxon>
        <taxon>Gunneridae</taxon>
        <taxon>Pentapetalae</taxon>
        <taxon>rosids</taxon>
        <taxon>malvids</taxon>
        <taxon>Malvales</taxon>
        <taxon>Malvaceae</taxon>
        <taxon>Malvoideae</taxon>
        <taxon>Gossypium</taxon>
    </lineage>
</organism>
<keyword evidence="1" id="KW-0540">Nuclease</keyword>
<evidence type="ECO:0000313" key="1">
    <source>
        <dbReference type="EMBL" id="KAA3469999.1"/>
    </source>
</evidence>
<name>A0A5B6VL71_9ROSI</name>
<accession>A0A5B6VL71</accession>
<evidence type="ECO:0000313" key="2">
    <source>
        <dbReference type="Proteomes" id="UP000325315"/>
    </source>
</evidence>
<sequence length="139" mass="16415">MTANWSFTGDMADSLSKLTLNLKEWNKQVYGQITTKKRHIVRKIANIQNRMDLSSSNRLAQVDLILRQELENVLHHEELLWKQKARCDWLYLGDCNTKFFHSRTLQRKKTIEAEANMFFQKLYGECLSSIVDLPPRKFP</sequence>
<dbReference type="GO" id="GO:0004519">
    <property type="term" value="F:endonuclease activity"/>
    <property type="evidence" value="ECO:0007669"/>
    <property type="project" value="UniProtKB-KW"/>
</dbReference>
<keyword evidence="1" id="KW-0255">Endonuclease</keyword>
<dbReference type="EMBL" id="SMMG02000006">
    <property type="protein sequence ID" value="KAA3469999.1"/>
    <property type="molecule type" value="Genomic_DNA"/>
</dbReference>
<gene>
    <name evidence="1" type="ORF">EPI10_015740</name>
</gene>
<dbReference type="Proteomes" id="UP000325315">
    <property type="component" value="Unassembled WGS sequence"/>
</dbReference>
<keyword evidence="1" id="KW-0269">Exonuclease</keyword>
<keyword evidence="2" id="KW-1185">Reference proteome</keyword>
<reference evidence="1" key="1">
    <citation type="submission" date="2019-08" db="EMBL/GenBank/DDBJ databases">
        <authorList>
            <person name="Liu F."/>
        </authorList>
    </citation>
    <scope>NUCLEOTIDE SEQUENCE [LARGE SCALE GENOMIC DNA]</scope>
    <source>
        <strain evidence="1">PA1801</strain>
        <tissue evidence="1">Leaf</tissue>
    </source>
</reference>
<dbReference type="AlphaFoldDB" id="A0A5B6VL71"/>
<proteinExistence type="predicted"/>
<protein>
    <submittedName>
        <fullName evidence="1">Endonuclease/exonuclease/phosphatase</fullName>
    </submittedName>
</protein>
<dbReference type="GO" id="GO:0004527">
    <property type="term" value="F:exonuclease activity"/>
    <property type="evidence" value="ECO:0007669"/>
    <property type="project" value="UniProtKB-KW"/>
</dbReference>
<dbReference type="OrthoDB" id="1002598at2759"/>